<dbReference type="Proteomes" id="UP000095023">
    <property type="component" value="Unassembled WGS sequence"/>
</dbReference>
<keyword evidence="2" id="KW-0964">Secreted</keyword>
<feature type="domain" description="CFEM" evidence="7">
    <location>
        <begin position="74"/>
        <end position="187"/>
    </location>
</feature>
<keyword evidence="9" id="KW-1185">Reference proteome</keyword>
<evidence type="ECO:0000256" key="3">
    <source>
        <dbReference type="ARBA" id="ARBA00022729"/>
    </source>
</evidence>
<dbReference type="AlphaFoldDB" id="A0A1E4TCR8"/>
<proteinExistence type="predicted"/>
<evidence type="ECO:0000313" key="9">
    <source>
        <dbReference type="Proteomes" id="UP000095023"/>
    </source>
</evidence>
<feature type="disulfide bond" evidence="5">
    <location>
        <begin position="127"/>
        <end position="160"/>
    </location>
</feature>
<sequence length="216" mass="22247">MKTSLMSMFLAAMTAVATAEPQATGPVEFSNYGDFSIDLATAEETALPTGQLYSYFSVTDLNGLVSVYATMTDRNAALSPGLAASDLTTGLSDSLAIATAVASCATECVVAAIADSNCGVLNAECYCANVEFLKAMVSCVSSDCGTGNVVAMTNMFSSYCSASSIDLSAFNSVFSSMSAAASTSAAVATFTSYYLDRYGSIIAFTLTALFVAINYI</sequence>
<name>A0A1E4TCR8_9ASCO</name>
<evidence type="ECO:0000256" key="1">
    <source>
        <dbReference type="ARBA" id="ARBA00004613"/>
    </source>
</evidence>
<feature type="disulfide bond" evidence="5">
    <location>
        <begin position="118"/>
        <end position="125"/>
    </location>
</feature>
<evidence type="ECO:0000256" key="4">
    <source>
        <dbReference type="ARBA" id="ARBA00023157"/>
    </source>
</evidence>
<evidence type="ECO:0000256" key="5">
    <source>
        <dbReference type="PROSITE-ProRule" id="PRU01356"/>
    </source>
</evidence>
<dbReference type="PROSITE" id="PS52012">
    <property type="entry name" value="CFEM"/>
    <property type="match status" value="1"/>
</dbReference>
<accession>A0A1E4TCR8</accession>
<evidence type="ECO:0000259" key="7">
    <source>
        <dbReference type="PROSITE" id="PS52012"/>
    </source>
</evidence>
<dbReference type="SMART" id="SM00747">
    <property type="entry name" value="CFEM"/>
    <property type="match status" value="1"/>
</dbReference>
<keyword evidence="3 6" id="KW-0732">Signal</keyword>
<keyword evidence="4 5" id="KW-1015">Disulfide bond</keyword>
<evidence type="ECO:0000256" key="6">
    <source>
        <dbReference type="SAM" id="SignalP"/>
    </source>
</evidence>
<feature type="disulfide bond" evidence="5">
    <location>
        <begin position="108"/>
        <end position="139"/>
    </location>
</feature>
<comment type="caution">
    <text evidence="5">Lacks conserved residue(s) required for the propagation of feature annotation.</text>
</comment>
<evidence type="ECO:0000256" key="2">
    <source>
        <dbReference type="ARBA" id="ARBA00022525"/>
    </source>
</evidence>
<dbReference type="InterPro" id="IPR008427">
    <property type="entry name" value="Extracellular_membr_CFEM_dom"/>
</dbReference>
<dbReference type="GO" id="GO:0005576">
    <property type="term" value="C:extracellular region"/>
    <property type="evidence" value="ECO:0007669"/>
    <property type="project" value="UniProtKB-SubCell"/>
</dbReference>
<evidence type="ECO:0000313" key="8">
    <source>
        <dbReference type="EMBL" id="ODV89551.1"/>
    </source>
</evidence>
<reference evidence="9" key="1">
    <citation type="submission" date="2016-02" db="EMBL/GenBank/DDBJ databases">
        <title>Comparative genomics of biotechnologically important yeasts.</title>
        <authorList>
            <consortium name="DOE Joint Genome Institute"/>
            <person name="Riley R."/>
            <person name="Haridas S."/>
            <person name="Wolfe K.H."/>
            <person name="Lopes M.R."/>
            <person name="Hittinger C.T."/>
            <person name="Goker M."/>
            <person name="Salamov A."/>
            <person name="Wisecaver J."/>
            <person name="Long T.M."/>
            <person name="Aerts A.L."/>
            <person name="Barry K."/>
            <person name="Choi C."/>
            <person name="Clum A."/>
            <person name="Coughlan A.Y."/>
            <person name="Deshpande S."/>
            <person name="Douglass A.P."/>
            <person name="Hanson S.J."/>
            <person name="Klenk H.-P."/>
            <person name="Labutti K."/>
            <person name="Lapidus A."/>
            <person name="Lindquist E."/>
            <person name="Lipzen A."/>
            <person name="Meier-Kolthoff J.P."/>
            <person name="Ohm R.A."/>
            <person name="Otillar R.P."/>
            <person name="Pangilinan J."/>
            <person name="Peng Y."/>
            <person name="Rokas A."/>
            <person name="Rosa C.A."/>
            <person name="Scheuner C."/>
            <person name="Sibirny A.A."/>
            <person name="Slot J.C."/>
            <person name="Stielow J.B."/>
            <person name="Sun H."/>
            <person name="Kurtzman C.P."/>
            <person name="Blackwell M."/>
            <person name="Jeffries T.W."/>
            <person name="Grigoriev I.V."/>
        </authorList>
    </citation>
    <scope>NUCLEOTIDE SEQUENCE [LARGE SCALE GENOMIC DNA]</scope>
    <source>
        <strain evidence="9">NRRL Y-17796</strain>
    </source>
</reference>
<dbReference type="Pfam" id="PF05730">
    <property type="entry name" value="CFEM"/>
    <property type="match status" value="1"/>
</dbReference>
<feature type="chain" id="PRO_5009163211" description="CFEM domain-containing protein" evidence="6">
    <location>
        <begin position="20"/>
        <end position="216"/>
    </location>
</feature>
<protein>
    <recommendedName>
        <fullName evidence="7">CFEM domain-containing protein</fullName>
    </recommendedName>
</protein>
<comment type="subcellular location">
    <subcellularLocation>
        <location evidence="1">Secreted</location>
    </subcellularLocation>
</comment>
<organism evidence="8 9">
    <name type="scientific">Tortispora caseinolytica NRRL Y-17796</name>
    <dbReference type="NCBI Taxonomy" id="767744"/>
    <lineage>
        <taxon>Eukaryota</taxon>
        <taxon>Fungi</taxon>
        <taxon>Dikarya</taxon>
        <taxon>Ascomycota</taxon>
        <taxon>Saccharomycotina</taxon>
        <taxon>Trigonopsidomycetes</taxon>
        <taxon>Trigonopsidales</taxon>
        <taxon>Trigonopsidaceae</taxon>
        <taxon>Tortispora</taxon>
    </lineage>
</organism>
<dbReference type="EMBL" id="KV453843">
    <property type="protein sequence ID" value="ODV89551.1"/>
    <property type="molecule type" value="Genomic_DNA"/>
</dbReference>
<feature type="disulfide bond" evidence="5">
    <location>
        <begin position="104"/>
        <end position="144"/>
    </location>
</feature>
<feature type="signal peptide" evidence="6">
    <location>
        <begin position="1"/>
        <end position="19"/>
    </location>
</feature>
<gene>
    <name evidence="8" type="ORF">CANCADRAFT_140647</name>
</gene>